<feature type="transmembrane region" description="Helical" evidence="7">
    <location>
        <begin position="108"/>
        <end position="127"/>
    </location>
</feature>
<sequence length="225" mass="24013">MSNASEDTIETWPQTGLGIESQDNKPLKTVKASGGVDALENGEIYVSWDGPEDPANPGNCFGLGVTGLTYLGLGVGCSIGMIGFGLASDRIMKSMTAKGKPNKPEYRLITMIPGAVLLPIGLLWYEWTAEKGVFWLVPIIGTGIAGCGIITIWISIQVYLVDAFTMYAVSAVAANTIIRSVFGAFLPLAGQPLYNALGLGWGNTLLAFIALAMIPIPWVFLRQRN</sequence>
<feature type="transmembrane region" description="Helical" evidence="7">
    <location>
        <begin position="133"/>
        <end position="154"/>
    </location>
</feature>
<evidence type="ECO:0000256" key="2">
    <source>
        <dbReference type="ARBA" id="ARBA00008335"/>
    </source>
</evidence>
<dbReference type="GO" id="GO:0016020">
    <property type="term" value="C:membrane"/>
    <property type="evidence" value="ECO:0007669"/>
    <property type="project" value="UniProtKB-SubCell"/>
</dbReference>
<comment type="similarity">
    <text evidence="2">Belongs to the major facilitator superfamily.</text>
</comment>
<evidence type="ECO:0000256" key="4">
    <source>
        <dbReference type="ARBA" id="ARBA00022989"/>
    </source>
</evidence>
<evidence type="ECO:0000256" key="1">
    <source>
        <dbReference type="ARBA" id="ARBA00004141"/>
    </source>
</evidence>
<feature type="transmembrane region" description="Helical" evidence="7">
    <location>
        <begin position="201"/>
        <end position="221"/>
    </location>
</feature>
<feature type="region of interest" description="Disordered" evidence="6">
    <location>
        <begin position="1"/>
        <end position="24"/>
    </location>
</feature>
<comment type="subcellular location">
    <subcellularLocation>
        <location evidence="1">Membrane</location>
        <topology evidence="1">Multi-pass membrane protein</topology>
    </subcellularLocation>
</comment>
<dbReference type="RefSeq" id="XP_031002232.1">
    <property type="nucleotide sequence ID" value="XM_031152825.1"/>
</dbReference>
<protein>
    <submittedName>
        <fullName evidence="8">MFS transporter</fullName>
    </submittedName>
</protein>
<dbReference type="OrthoDB" id="5296287at2759"/>
<evidence type="ECO:0000313" key="8">
    <source>
        <dbReference type="EMBL" id="TVY23444.1"/>
    </source>
</evidence>
<keyword evidence="9" id="KW-1185">Reference proteome</keyword>
<dbReference type="PANTHER" id="PTHR23502">
    <property type="entry name" value="MAJOR FACILITATOR SUPERFAMILY"/>
    <property type="match status" value="1"/>
</dbReference>
<feature type="transmembrane region" description="Helical" evidence="7">
    <location>
        <begin position="67"/>
        <end position="87"/>
    </location>
</feature>
<evidence type="ECO:0000256" key="7">
    <source>
        <dbReference type="SAM" id="Phobius"/>
    </source>
</evidence>
<comment type="caution">
    <text evidence="8">The sequence shown here is derived from an EMBL/GenBank/DDBJ whole genome shotgun (WGS) entry which is preliminary data.</text>
</comment>
<keyword evidence="5 7" id="KW-0472">Membrane</keyword>
<proteinExistence type="inferred from homology"/>
<dbReference type="GO" id="GO:0022857">
    <property type="term" value="F:transmembrane transporter activity"/>
    <property type="evidence" value="ECO:0007669"/>
    <property type="project" value="TreeGrafter"/>
</dbReference>
<dbReference type="Gene3D" id="1.20.1250.20">
    <property type="entry name" value="MFS general substrate transporter like domains"/>
    <property type="match status" value="1"/>
</dbReference>
<accession>A0A8H8QVE0</accession>
<evidence type="ECO:0000256" key="6">
    <source>
        <dbReference type="SAM" id="MobiDB-lite"/>
    </source>
</evidence>
<evidence type="ECO:0000256" key="5">
    <source>
        <dbReference type="ARBA" id="ARBA00023136"/>
    </source>
</evidence>
<name>A0A8H8QVE0_9HELO</name>
<keyword evidence="3 7" id="KW-0812">Transmembrane</keyword>
<organism evidence="8 9">
    <name type="scientific">Lachnellula hyalina</name>
    <dbReference type="NCBI Taxonomy" id="1316788"/>
    <lineage>
        <taxon>Eukaryota</taxon>
        <taxon>Fungi</taxon>
        <taxon>Dikarya</taxon>
        <taxon>Ascomycota</taxon>
        <taxon>Pezizomycotina</taxon>
        <taxon>Leotiomycetes</taxon>
        <taxon>Helotiales</taxon>
        <taxon>Lachnaceae</taxon>
        <taxon>Lachnellula</taxon>
    </lineage>
</organism>
<feature type="compositionally biased region" description="Polar residues" evidence="6">
    <location>
        <begin position="1"/>
        <end position="14"/>
    </location>
</feature>
<dbReference type="EMBL" id="QGMH01000180">
    <property type="protein sequence ID" value="TVY23444.1"/>
    <property type="molecule type" value="Genomic_DNA"/>
</dbReference>
<keyword evidence="4 7" id="KW-1133">Transmembrane helix</keyword>
<evidence type="ECO:0000256" key="3">
    <source>
        <dbReference type="ARBA" id="ARBA00022692"/>
    </source>
</evidence>
<dbReference type="AlphaFoldDB" id="A0A8H8QVE0"/>
<dbReference type="GeneID" id="41988099"/>
<dbReference type="Proteomes" id="UP000431533">
    <property type="component" value="Unassembled WGS sequence"/>
</dbReference>
<evidence type="ECO:0000313" key="9">
    <source>
        <dbReference type="Proteomes" id="UP000431533"/>
    </source>
</evidence>
<reference evidence="8 9" key="1">
    <citation type="submission" date="2018-05" db="EMBL/GenBank/DDBJ databases">
        <title>Genome sequencing and assembly of the regulated plant pathogen Lachnellula willkommii and related sister species for the development of diagnostic species identification markers.</title>
        <authorList>
            <person name="Giroux E."/>
            <person name="Bilodeau G."/>
        </authorList>
    </citation>
    <scope>NUCLEOTIDE SEQUENCE [LARGE SCALE GENOMIC DNA]</scope>
    <source>
        <strain evidence="8 9">CBS 185.66</strain>
    </source>
</reference>
<gene>
    <name evidence="8" type="primary">prlG_2</name>
    <name evidence="8" type="ORF">LHYA1_G007901</name>
</gene>
<dbReference type="InterPro" id="IPR036259">
    <property type="entry name" value="MFS_trans_sf"/>
</dbReference>
<dbReference type="SUPFAM" id="SSF103473">
    <property type="entry name" value="MFS general substrate transporter"/>
    <property type="match status" value="1"/>
</dbReference>
<dbReference type="PANTHER" id="PTHR23502:SF68">
    <property type="entry name" value="MULTIDRUG TRANSPORTER, PUTATIVE (AFU_ORTHOLOGUE AFUA_3G01120)-RELATED"/>
    <property type="match status" value="1"/>
</dbReference>
<feature type="transmembrane region" description="Helical" evidence="7">
    <location>
        <begin position="166"/>
        <end position="189"/>
    </location>
</feature>